<dbReference type="PANTHER" id="PTHR16220:SF0">
    <property type="entry name" value="WD REPEAT-CONTAINING PROTEIN WRAP73"/>
    <property type="match status" value="1"/>
</dbReference>
<proteinExistence type="predicted"/>
<dbReference type="GO" id="GO:0005815">
    <property type="term" value="C:microtubule organizing center"/>
    <property type="evidence" value="ECO:0007669"/>
    <property type="project" value="TreeGrafter"/>
</dbReference>
<dbReference type="SUPFAM" id="SSF50969">
    <property type="entry name" value="YVTN repeat-like/Quinoprotein amine dehydrogenase"/>
    <property type="match status" value="1"/>
</dbReference>
<dbReference type="PANTHER" id="PTHR16220">
    <property type="entry name" value="WD REPEAT PROTEIN 8-RELATED"/>
    <property type="match status" value="1"/>
</dbReference>
<organism evidence="1">
    <name type="scientific">Homalodisca liturata</name>
    <dbReference type="NCBI Taxonomy" id="320908"/>
    <lineage>
        <taxon>Eukaryota</taxon>
        <taxon>Metazoa</taxon>
        <taxon>Ecdysozoa</taxon>
        <taxon>Arthropoda</taxon>
        <taxon>Hexapoda</taxon>
        <taxon>Insecta</taxon>
        <taxon>Pterygota</taxon>
        <taxon>Neoptera</taxon>
        <taxon>Paraneoptera</taxon>
        <taxon>Hemiptera</taxon>
        <taxon>Auchenorrhyncha</taxon>
        <taxon>Membracoidea</taxon>
        <taxon>Cicadellidae</taxon>
        <taxon>Cicadellinae</taxon>
        <taxon>Proconiini</taxon>
        <taxon>Homalodisca</taxon>
    </lineage>
</organism>
<sequence length="411" mass="45701">MNIDVADDGSLYTCISNNRLLIYDVPNNKLLHSLTGKPETTKTKILKISPTNTAVAWLRSVPNQLSVIHINSKSVSNVNPSEDCPFEYVLWSRHGKYLAAFSILSIFTDVYRLENDSVEHLTSINGAKFDDLGHPIAQFSPDGEYFASVNISNNGHTISVYSITNSSWNCVQTVLVTNCLDVGGVLWCQDSASLLVWQASAGLSMSLQLVTVDGRVEHTLHADSAPITNVCLSACGRMAALHSSDARVRILDLLTWQLGSMGVLFHPPIVHKSSARSRLRETVHQNESISVCDPITSTLCELNHDASRSRFPRLLQFSSDAHYLATYEPIFPNTLWVWDLTSELPLDTILKLADTTNVLGLLWHDSEPQLAVTLSNNSVLVWTPQQTVIHNQHKNKHYPLTAETYMYSKCK</sequence>
<dbReference type="InterPro" id="IPR015943">
    <property type="entry name" value="WD40/YVTN_repeat-like_dom_sf"/>
</dbReference>
<dbReference type="Gene3D" id="2.130.10.10">
    <property type="entry name" value="YVTN repeat-like/Quinoprotein amine dehydrogenase"/>
    <property type="match status" value="1"/>
</dbReference>
<reference evidence="1" key="1">
    <citation type="submission" date="2015-11" db="EMBL/GenBank/DDBJ databases">
        <title>De novo transcriptome assembly of four potential Pierce s Disease insect vectors from Arizona vineyards.</title>
        <authorList>
            <person name="Tassone E.E."/>
        </authorList>
    </citation>
    <scope>NUCLEOTIDE SEQUENCE</scope>
</reference>
<protein>
    <submittedName>
        <fullName evidence="1">Uncharacterized protein</fullName>
    </submittedName>
</protein>
<dbReference type="InterPro" id="IPR052778">
    <property type="entry name" value="Centrosome-WD_assoc"/>
</dbReference>
<name>A0A1B6JCI6_9HEMI</name>
<dbReference type="AlphaFoldDB" id="A0A1B6JCI6"/>
<dbReference type="GO" id="GO:1990811">
    <property type="term" value="C:MWP complex"/>
    <property type="evidence" value="ECO:0007669"/>
    <property type="project" value="TreeGrafter"/>
</dbReference>
<dbReference type="EMBL" id="GECU01010735">
    <property type="protein sequence ID" value="JAS96971.1"/>
    <property type="molecule type" value="Transcribed_RNA"/>
</dbReference>
<evidence type="ECO:0000313" key="1">
    <source>
        <dbReference type="EMBL" id="JAS96971.1"/>
    </source>
</evidence>
<accession>A0A1B6JCI6</accession>
<gene>
    <name evidence="1" type="ORF">g.4413</name>
</gene>
<dbReference type="InterPro" id="IPR011044">
    <property type="entry name" value="Quino_amine_DH_bsu"/>
</dbReference>